<dbReference type="OrthoDB" id="3732531at2"/>
<dbReference type="RefSeq" id="WP_141928415.1">
    <property type="nucleotide sequence ID" value="NZ_BAABCI010000003.1"/>
</dbReference>
<protein>
    <submittedName>
        <fullName evidence="2">Uncharacterized protein</fullName>
    </submittedName>
</protein>
<comment type="caution">
    <text evidence="2">The sequence shown here is derived from an EMBL/GenBank/DDBJ whole genome shotgun (WGS) entry which is preliminary data.</text>
</comment>
<sequence>MNDVAETNRTEPLDVRLESVEGSEAERSAFAVHRDPSLTTSTGPGSRVGHGIAWVRPTDLIASSTARIAGRGINFQTELAHCARRAPGHAYRATRNGVRSIRDRRAERTVTDEASVFESFDVFEPQDRPRSSSWVRPSGIGLG</sequence>
<gene>
    <name evidence="2" type="ORF">FB459_2107</name>
</gene>
<dbReference type="Proteomes" id="UP000320806">
    <property type="component" value="Unassembled WGS sequence"/>
</dbReference>
<evidence type="ECO:0000313" key="3">
    <source>
        <dbReference type="Proteomes" id="UP000320806"/>
    </source>
</evidence>
<dbReference type="EMBL" id="VFMO01000001">
    <property type="protein sequence ID" value="TQJ14634.1"/>
    <property type="molecule type" value="Genomic_DNA"/>
</dbReference>
<evidence type="ECO:0000313" key="2">
    <source>
        <dbReference type="EMBL" id="TQJ14634.1"/>
    </source>
</evidence>
<proteinExistence type="predicted"/>
<evidence type="ECO:0000256" key="1">
    <source>
        <dbReference type="SAM" id="MobiDB-lite"/>
    </source>
</evidence>
<accession>A0A542EH54</accession>
<dbReference type="AlphaFoldDB" id="A0A542EH54"/>
<reference evidence="2 3" key="1">
    <citation type="submission" date="2019-06" db="EMBL/GenBank/DDBJ databases">
        <title>Sequencing the genomes of 1000 actinobacteria strains.</title>
        <authorList>
            <person name="Klenk H.-P."/>
        </authorList>
    </citation>
    <scope>NUCLEOTIDE SEQUENCE [LARGE SCALE GENOMIC DNA]</scope>
    <source>
        <strain evidence="2 3">DSM 19828</strain>
    </source>
</reference>
<organism evidence="2 3">
    <name type="scientific">Yimella lutea</name>
    <dbReference type="NCBI Taxonomy" id="587872"/>
    <lineage>
        <taxon>Bacteria</taxon>
        <taxon>Bacillati</taxon>
        <taxon>Actinomycetota</taxon>
        <taxon>Actinomycetes</taxon>
        <taxon>Micrococcales</taxon>
        <taxon>Dermacoccaceae</taxon>
        <taxon>Yimella</taxon>
    </lineage>
</organism>
<feature type="region of interest" description="Disordered" evidence="1">
    <location>
        <begin position="124"/>
        <end position="143"/>
    </location>
</feature>
<keyword evidence="3" id="KW-1185">Reference proteome</keyword>
<name>A0A542EH54_9MICO</name>